<dbReference type="Pfam" id="PF00975">
    <property type="entry name" value="Thioesterase"/>
    <property type="match status" value="1"/>
</dbReference>
<proteinExistence type="predicted"/>
<evidence type="ECO:0000313" key="5">
    <source>
        <dbReference type="Proteomes" id="UP001226867"/>
    </source>
</evidence>
<dbReference type="InterPro" id="IPR029058">
    <property type="entry name" value="AB_hydrolase_fold"/>
</dbReference>
<dbReference type="SUPFAM" id="SSF53474">
    <property type="entry name" value="alpha/beta-Hydrolases"/>
    <property type="match status" value="1"/>
</dbReference>
<reference evidence="4 5" key="1">
    <citation type="submission" date="2023-07" db="EMBL/GenBank/DDBJ databases">
        <title>Sorghum-associated microbial communities from plants grown in Nebraska, USA.</title>
        <authorList>
            <person name="Schachtman D."/>
        </authorList>
    </citation>
    <scope>NUCLEOTIDE SEQUENCE [LARGE SCALE GENOMIC DNA]</scope>
    <source>
        <strain evidence="4 5">DS1607</strain>
    </source>
</reference>
<sequence length="357" mass="38552">MEQALAAVWAQVLGVERVGRNDNFFELGGDSLMALRLLARIQRMPEPRLQLSLQDLLQKQTIAKLMAGTAAPLAPSTSALQRLSDNRASACGIPLFCIAPGLRNALDYQALARRLEDARAVYGLSYVDTDRLDSVEQMAERFAGMVRAAQPHGPVALLGWSLGTVMAMHTASVLERSGVQVAFVGLVDSFVMDDEFDAGSWYDDLRQFVADVASEGAGDVRVGSVLDRFESIRDAPEDAVNRAVGEILAELGIDMGSIDIVAKVAAARRFNTAIAAMPPLPRLAVLPHVWWSRRRTAQEKAMLLQDLAVKPRASFEIDSDHQGIVRHEALLADVQFAMVSADAAAAAQCAADSLETA</sequence>
<dbReference type="PANTHER" id="PTHR45527">
    <property type="entry name" value="NONRIBOSOMAL PEPTIDE SYNTHETASE"/>
    <property type="match status" value="1"/>
</dbReference>
<accession>A0ABT9SBG2</accession>
<feature type="domain" description="Carrier" evidence="3">
    <location>
        <begin position="1"/>
        <end position="73"/>
    </location>
</feature>
<dbReference type="InterPro" id="IPR006162">
    <property type="entry name" value="Ppantetheine_attach_site"/>
</dbReference>
<evidence type="ECO:0000256" key="2">
    <source>
        <dbReference type="ARBA" id="ARBA00022553"/>
    </source>
</evidence>
<dbReference type="PANTHER" id="PTHR45527:SF14">
    <property type="entry name" value="PLIPASTATIN SYNTHASE SUBUNIT B"/>
    <property type="match status" value="1"/>
</dbReference>
<dbReference type="SMART" id="SM00824">
    <property type="entry name" value="PKS_TE"/>
    <property type="match status" value="1"/>
</dbReference>
<name>A0ABT9SBG2_9BURK</name>
<dbReference type="Gene3D" id="1.10.1200.10">
    <property type="entry name" value="ACP-like"/>
    <property type="match status" value="1"/>
</dbReference>
<dbReference type="InterPro" id="IPR020802">
    <property type="entry name" value="TesA-like"/>
</dbReference>
<gene>
    <name evidence="4" type="ORF">J2W36_002963</name>
</gene>
<dbReference type="InterPro" id="IPR009081">
    <property type="entry name" value="PP-bd_ACP"/>
</dbReference>
<dbReference type="InterPro" id="IPR001031">
    <property type="entry name" value="Thioesterase"/>
</dbReference>
<dbReference type="PROSITE" id="PS00012">
    <property type="entry name" value="PHOSPHOPANTETHEINE"/>
    <property type="match status" value="1"/>
</dbReference>
<keyword evidence="2" id="KW-0597">Phosphoprotein</keyword>
<evidence type="ECO:0000256" key="1">
    <source>
        <dbReference type="ARBA" id="ARBA00022450"/>
    </source>
</evidence>
<dbReference type="PROSITE" id="PS50075">
    <property type="entry name" value="CARRIER"/>
    <property type="match status" value="1"/>
</dbReference>
<protein>
    <submittedName>
        <fullName evidence="4">Thioesterase domain-containing protein</fullName>
    </submittedName>
</protein>
<dbReference type="EMBL" id="JAUSRO010000008">
    <property type="protein sequence ID" value="MDP9900697.1"/>
    <property type="molecule type" value="Genomic_DNA"/>
</dbReference>
<dbReference type="Gene3D" id="3.40.50.1820">
    <property type="entry name" value="alpha/beta hydrolase"/>
    <property type="match status" value="1"/>
</dbReference>
<evidence type="ECO:0000313" key="4">
    <source>
        <dbReference type="EMBL" id="MDP9900697.1"/>
    </source>
</evidence>
<dbReference type="Pfam" id="PF00550">
    <property type="entry name" value="PP-binding"/>
    <property type="match status" value="1"/>
</dbReference>
<dbReference type="InterPro" id="IPR036736">
    <property type="entry name" value="ACP-like_sf"/>
</dbReference>
<comment type="caution">
    <text evidence="4">The sequence shown here is derived from an EMBL/GenBank/DDBJ whole genome shotgun (WGS) entry which is preliminary data.</text>
</comment>
<keyword evidence="5" id="KW-1185">Reference proteome</keyword>
<keyword evidence="1" id="KW-0596">Phosphopantetheine</keyword>
<organism evidence="4 5">
    <name type="scientific">Variovorax ginsengisoli</name>
    <dbReference type="NCBI Taxonomy" id="363844"/>
    <lineage>
        <taxon>Bacteria</taxon>
        <taxon>Pseudomonadati</taxon>
        <taxon>Pseudomonadota</taxon>
        <taxon>Betaproteobacteria</taxon>
        <taxon>Burkholderiales</taxon>
        <taxon>Comamonadaceae</taxon>
        <taxon>Variovorax</taxon>
    </lineage>
</organism>
<dbReference type="SUPFAM" id="SSF47336">
    <property type="entry name" value="ACP-like"/>
    <property type="match status" value="1"/>
</dbReference>
<dbReference type="Proteomes" id="UP001226867">
    <property type="component" value="Unassembled WGS sequence"/>
</dbReference>
<evidence type="ECO:0000259" key="3">
    <source>
        <dbReference type="PROSITE" id="PS50075"/>
    </source>
</evidence>